<protein>
    <submittedName>
        <fullName evidence="3">Glycerophosphocholine phosphodiesterase GPCPD1-like isoform X2</fullName>
    </submittedName>
</protein>
<dbReference type="InterPro" id="IPR051578">
    <property type="entry name" value="GDPD"/>
</dbReference>
<organism evidence="3 4">
    <name type="scientific">Brachionus plicatilis</name>
    <name type="common">Marine rotifer</name>
    <name type="synonym">Brachionus muelleri</name>
    <dbReference type="NCBI Taxonomy" id="10195"/>
    <lineage>
        <taxon>Eukaryota</taxon>
        <taxon>Metazoa</taxon>
        <taxon>Spiralia</taxon>
        <taxon>Gnathifera</taxon>
        <taxon>Rotifera</taxon>
        <taxon>Eurotatoria</taxon>
        <taxon>Monogononta</taxon>
        <taxon>Pseudotrocha</taxon>
        <taxon>Ploima</taxon>
        <taxon>Brachionidae</taxon>
        <taxon>Brachionus</taxon>
    </lineage>
</organism>
<evidence type="ECO:0000313" key="3">
    <source>
        <dbReference type="EMBL" id="RNA21115.1"/>
    </source>
</evidence>
<dbReference type="InterPro" id="IPR013783">
    <property type="entry name" value="Ig-like_fold"/>
</dbReference>
<comment type="caution">
    <text evidence="3">The sequence shown here is derived from an EMBL/GenBank/DDBJ whole genome shotgun (WGS) entry which is preliminary data.</text>
</comment>
<dbReference type="GO" id="GO:0047389">
    <property type="term" value="F:glycerophosphocholine phosphodiesterase activity"/>
    <property type="evidence" value="ECO:0007669"/>
    <property type="project" value="TreeGrafter"/>
</dbReference>
<dbReference type="PANTHER" id="PTHR22958">
    <property type="entry name" value="GLYCEROPHOSPHORYL DIESTER PHOSPHODIESTERASE"/>
    <property type="match status" value="1"/>
</dbReference>
<dbReference type="InterPro" id="IPR030395">
    <property type="entry name" value="GP_PDE_dom"/>
</dbReference>
<dbReference type="Gene3D" id="2.60.40.10">
    <property type="entry name" value="Immunoglobulins"/>
    <property type="match status" value="1"/>
</dbReference>
<dbReference type="PANTHER" id="PTHR22958:SF1">
    <property type="entry name" value="GLYCEROPHOSPHOCHOLINE PHOSPHODIESTERASE GPCPD1"/>
    <property type="match status" value="1"/>
</dbReference>
<gene>
    <name evidence="3" type="ORF">BpHYR1_032101</name>
</gene>
<evidence type="ECO:0000256" key="1">
    <source>
        <dbReference type="ARBA" id="ARBA00022801"/>
    </source>
</evidence>
<reference evidence="3 4" key="1">
    <citation type="journal article" date="2018" name="Sci. Rep.">
        <title>Genomic signatures of local adaptation to the degree of environmental predictability in rotifers.</title>
        <authorList>
            <person name="Franch-Gras L."/>
            <person name="Hahn C."/>
            <person name="Garcia-Roger E.M."/>
            <person name="Carmona M.J."/>
            <person name="Serra M."/>
            <person name="Gomez A."/>
        </authorList>
    </citation>
    <scope>NUCLEOTIDE SEQUENCE [LARGE SCALE GENOMIC DNA]</scope>
    <source>
        <strain evidence="3">HYR1</strain>
    </source>
</reference>
<dbReference type="AlphaFoldDB" id="A0A3M7RCW2"/>
<dbReference type="EMBL" id="REGN01003727">
    <property type="protein sequence ID" value="RNA21115.1"/>
    <property type="molecule type" value="Genomic_DNA"/>
</dbReference>
<dbReference type="Gene3D" id="3.20.20.190">
    <property type="entry name" value="Phosphatidylinositol (PI) phosphodiesterase"/>
    <property type="match status" value="1"/>
</dbReference>
<dbReference type="PROSITE" id="PS51704">
    <property type="entry name" value="GP_PDE"/>
    <property type="match status" value="1"/>
</dbReference>
<keyword evidence="4" id="KW-1185">Reference proteome</keyword>
<dbReference type="Proteomes" id="UP000276133">
    <property type="component" value="Unassembled WGS sequence"/>
</dbReference>
<sequence length="640" mass="73855">MIVKFQLSFGLDDAQANFNIHKDSVYICGSSKALGSWDLREAVELKSKVTDTCGENCSLSLSSLSLSSSSSCEVYLENLPTNVLEFEATIDLNESFEALVAESVEYKYFIAQKMSDQKDTRVFLKQIEYNPRKLELTNSSLLSYQVVDKWPLVGVDNKSTRIDHGWLLNGENEVQFHFFKYPLQLWHVEPKSLCYDIVPWKASNGLHELKDYCVHNSDFDENQIVNDKMTKFNAFNCPGVYSTYKIRTYEALSDLLFQVNVYEIDELGKPSDKYLATGYFKINRSVIESSVMEMDLSMLNSNQIVGSLKSEVLLITSLNEDSNYKIRKNYNYHFNRSCIPIGHRGMGKTFDAGTLPGTEYVENTIDSFREAYNRGAQMVEFDVVLTKDNIPIVYHDFMFCIDRLVETSSSKYLSIGVNQLTYDEVKQSRVFSQKILKNTEMTDELQHFFTSKFMFPTLKEMCTQLDPKLGFNVEIKYPLDLEDGSHEISNHLKWLNRNQYVDRILQELYACCQDEQRCVIISTFDPNLCSIIRMKQNKFPVLFLTNGVTNKWVPYKDARCKNTQRSFSFARAESLHGIVAHAEELTRDMHIINLLFSHTEKTANFLAYSWGDDLNDLDKRQQLTQLGINGIIYDRINESF</sequence>
<feature type="domain" description="GP-PDE" evidence="2">
    <location>
        <begin position="338"/>
        <end position="640"/>
    </location>
</feature>
<accession>A0A3M7RCW2</accession>
<evidence type="ECO:0000313" key="4">
    <source>
        <dbReference type="Proteomes" id="UP000276133"/>
    </source>
</evidence>
<keyword evidence="1" id="KW-0378">Hydrolase</keyword>
<dbReference type="OrthoDB" id="1058301at2759"/>
<dbReference type="GO" id="GO:0046475">
    <property type="term" value="P:glycerophospholipid catabolic process"/>
    <property type="evidence" value="ECO:0007669"/>
    <property type="project" value="TreeGrafter"/>
</dbReference>
<dbReference type="PROSITE" id="PS50007">
    <property type="entry name" value="PIPLC_X_DOMAIN"/>
    <property type="match status" value="1"/>
</dbReference>
<name>A0A3M7RCW2_BRAPC</name>
<dbReference type="Pfam" id="PF03009">
    <property type="entry name" value="GDPD"/>
    <property type="match status" value="1"/>
</dbReference>
<dbReference type="GO" id="GO:2001070">
    <property type="term" value="F:starch binding"/>
    <property type="evidence" value="ECO:0007669"/>
    <property type="project" value="InterPro"/>
</dbReference>
<dbReference type="InterPro" id="IPR002044">
    <property type="entry name" value="CBM20"/>
</dbReference>
<dbReference type="STRING" id="10195.A0A3M7RCW2"/>
<evidence type="ECO:0000259" key="2">
    <source>
        <dbReference type="PROSITE" id="PS51704"/>
    </source>
</evidence>
<dbReference type="SUPFAM" id="SSF51695">
    <property type="entry name" value="PLC-like phosphodiesterases"/>
    <property type="match status" value="1"/>
</dbReference>
<proteinExistence type="predicted"/>
<dbReference type="InterPro" id="IPR017946">
    <property type="entry name" value="PLC-like_Pdiesterase_TIM-brl"/>
</dbReference>
<dbReference type="SMART" id="SM01065">
    <property type="entry name" value="CBM_2"/>
    <property type="match status" value="1"/>
</dbReference>